<keyword evidence="4 9" id="KW-1003">Cell membrane</keyword>
<evidence type="ECO:0000256" key="7">
    <source>
        <dbReference type="ARBA" id="ARBA00022967"/>
    </source>
</evidence>
<evidence type="ECO:0000256" key="8">
    <source>
        <dbReference type="ARBA" id="ARBA00023136"/>
    </source>
</evidence>
<dbReference type="GO" id="GO:0042626">
    <property type="term" value="F:ATPase-coupled transmembrane transporter activity"/>
    <property type="evidence" value="ECO:0007669"/>
    <property type="project" value="TreeGrafter"/>
</dbReference>
<gene>
    <name evidence="11" type="ORF">HY730_03055</name>
</gene>
<dbReference type="InterPro" id="IPR050095">
    <property type="entry name" value="ECF_ABC_transporter_ATP-bd"/>
</dbReference>
<dbReference type="EMBL" id="JACQWF010000137">
    <property type="protein sequence ID" value="MBI4595337.1"/>
    <property type="molecule type" value="Genomic_DNA"/>
</dbReference>
<evidence type="ECO:0000256" key="9">
    <source>
        <dbReference type="RuleBase" id="RU364103"/>
    </source>
</evidence>
<comment type="caution">
    <text evidence="11">The sequence shown here is derived from an EMBL/GenBank/DDBJ whole genome shotgun (WGS) entry which is preliminary data.</text>
</comment>
<dbReference type="InterPro" id="IPR003439">
    <property type="entry name" value="ABC_transporter-like_ATP-bd"/>
</dbReference>
<evidence type="ECO:0000256" key="3">
    <source>
        <dbReference type="ARBA" id="ARBA00022448"/>
    </source>
</evidence>
<evidence type="ECO:0000313" key="12">
    <source>
        <dbReference type="Proteomes" id="UP000772181"/>
    </source>
</evidence>
<sequence length="248" mass="27527">MSHHVIELRDVYFNYPDGTPALNGISFKLLHGESIGIVGANGAGKSTLLLQLNGYLIPSGGTITIGDLQLNKKTRQEIRKRVGVVFQNPDDQLFMPTVYDDVAFGPLNLGLDRDKIEERVYDALKTVDCLELKDKPSHHLSSGQKGAVAIASIIAMQPDILVMDEPASHLDPKSRRYLINLLKNFQHTKIIASHDLDLILDVCQRCIVIKEGKIMADGPTEKTLSDKDLLEENNLELPLSLQRPRSII</sequence>
<name>A0A933LQI0_UNCTE</name>
<dbReference type="AlphaFoldDB" id="A0A933LQI0"/>
<proteinExistence type="inferred from homology"/>
<keyword evidence="3 9" id="KW-0813">Transport</keyword>
<comment type="similarity">
    <text evidence="2 9">Belongs to the ABC transporter superfamily.</text>
</comment>
<dbReference type="NCBIfam" id="TIGR01166">
    <property type="entry name" value="cbiO"/>
    <property type="match status" value="1"/>
</dbReference>
<dbReference type="Pfam" id="PF00005">
    <property type="entry name" value="ABC_tran"/>
    <property type="match status" value="1"/>
</dbReference>
<accession>A0A933LQI0</accession>
<dbReference type="InterPro" id="IPR003593">
    <property type="entry name" value="AAA+_ATPase"/>
</dbReference>
<dbReference type="InterPro" id="IPR027417">
    <property type="entry name" value="P-loop_NTPase"/>
</dbReference>
<evidence type="ECO:0000256" key="2">
    <source>
        <dbReference type="ARBA" id="ARBA00005417"/>
    </source>
</evidence>
<dbReference type="InterPro" id="IPR015856">
    <property type="entry name" value="ABC_transpr_CbiO/EcfA_su"/>
</dbReference>
<dbReference type="GO" id="GO:0006824">
    <property type="term" value="P:cobalt ion transport"/>
    <property type="evidence" value="ECO:0007669"/>
    <property type="project" value="InterPro"/>
</dbReference>
<dbReference type="Gene3D" id="3.40.50.300">
    <property type="entry name" value="P-loop containing nucleotide triphosphate hydrolases"/>
    <property type="match status" value="1"/>
</dbReference>
<dbReference type="PANTHER" id="PTHR43553">
    <property type="entry name" value="HEAVY METAL TRANSPORTER"/>
    <property type="match status" value="1"/>
</dbReference>
<dbReference type="InterPro" id="IPR005876">
    <property type="entry name" value="Co_trans_ATP-bd"/>
</dbReference>
<keyword evidence="7" id="KW-1278">Translocase</keyword>
<evidence type="ECO:0000259" key="10">
    <source>
        <dbReference type="PROSITE" id="PS50893"/>
    </source>
</evidence>
<evidence type="ECO:0000313" key="11">
    <source>
        <dbReference type="EMBL" id="MBI4595337.1"/>
    </source>
</evidence>
<evidence type="ECO:0000256" key="1">
    <source>
        <dbReference type="ARBA" id="ARBA00004202"/>
    </source>
</evidence>
<reference evidence="11" key="1">
    <citation type="submission" date="2020-07" db="EMBL/GenBank/DDBJ databases">
        <title>Huge and variable diversity of episymbiotic CPR bacteria and DPANN archaea in groundwater ecosystems.</title>
        <authorList>
            <person name="He C.Y."/>
            <person name="Keren R."/>
            <person name="Whittaker M."/>
            <person name="Farag I.F."/>
            <person name="Doudna J."/>
            <person name="Cate J.H.D."/>
            <person name="Banfield J.F."/>
        </authorList>
    </citation>
    <scope>NUCLEOTIDE SEQUENCE</scope>
    <source>
        <strain evidence="11">NC_groundwater_1482_Ag_S-0.65um_47_24</strain>
    </source>
</reference>
<dbReference type="Proteomes" id="UP000772181">
    <property type="component" value="Unassembled WGS sequence"/>
</dbReference>
<comment type="subcellular location">
    <subcellularLocation>
        <location evidence="1 9">Cell membrane</location>
        <topology evidence="1 9">Peripheral membrane protein</topology>
    </subcellularLocation>
</comment>
<dbReference type="GO" id="GO:0005524">
    <property type="term" value="F:ATP binding"/>
    <property type="evidence" value="ECO:0007669"/>
    <property type="project" value="UniProtKB-UniRule"/>
</dbReference>
<dbReference type="PROSITE" id="PS50893">
    <property type="entry name" value="ABC_TRANSPORTER_2"/>
    <property type="match status" value="1"/>
</dbReference>
<comment type="function">
    <text evidence="9">Part of an ABC transporter complex. Responsible for energy coupling to the transport system.</text>
</comment>
<evidence type="ECO:0000256" key="6">
    <source>
        <dbReference type="ARBA" id="ARBA00022840"/>
    </source>
</evidence>
<dbReference type="SMART" id="SM00382">
    <property type="entry name" value="AAA"/>
    <property type="match status" value="1"/>
</dbReference>
<dbReference type="GO" id="GO:0016887">
    <property type="term" value="F:ATP hydrolysis activity"/>
    <property type="evidence" value="ECO:0007669"/>
    <property type="project" value="InterPro"/>
</dbReference>
<dbReference type="GO" id="GO:0043190">
    <property type="term" value="C:ATP-binding cassette (ABC) transporter complex"/>
    <property type="evidence" value="ECO:0007669"/>
    <property type="project" value="TreeGrafter"/>
</dbReference>
<keyword evidence="8 9" id="KW-0472">Membrane</keyword>
<keyword evidence="6 9" id="KW-0067">ATP-binding</keyword>
<protein>
    <recommendedName>
        <fullName evidence="9">ABC transporter ATP-binding protein</fullName>
    </recommendedName>
</protein>
<dbReference type="PANTHER" id="PTHR43553:SF24">
    <property type="entry name" value="ENERGY-COUPLING FACTOR TRANSPORTER ATP-BINDING PROTEIN ECFA1"/>
    <property type="match status" value="1"/>
</dbReference>
<evidence type="ECO:0000256" key="4">
    <source>
        <dbReference type="ARBA" id="ARBA00022475"/>
    </source>
</evidence>
<evidence type="ECO:0000256" key="5">
    <source>
        <dbReference type="ARBA" id="ARBA00022741"/>
    </source>
</evidence>
<dbReference type="CDD" id="cd03225">
    <property type="entry name" value="ABC_cobalt_CbiO_domain1"/>
    <property type="match status" value="1"/>
</dbReference>
<dbReference type="FunFam" id="3.40.50.300:FF:000224">
    <property type="entry name" value="Energy-coupling factor transporter ATP-binding protein EcfA"/>
    <property type="match status" value="1"/>
</dbReference>
<dbReference type="SUPFAM" id="SSF52540">
    <property type="entry name" value="P-loop containing nucleoside triphosphate hydrolases"/>
    <property type="match status" value="1"/>
</dbReference>
<keyword evidence="5 9" id="KW-0547">Nucleotide-binding</keyword>
<organism evidence="11 12">
    <name type="scientific">Tectimicrobiota bacterium</name>
    <dbReference type="NCBI Taxonomy" id="2528274"/>
    <lineage>
        <taxon>Bacteria</taxon>
        <taxon>Pseudomonadati</taxon>
        <taxon>Nitrospinota/Tectimicrobiota group</taxon>
        <taxon>Candidatus Tectimicrobiota</taxon>
    </lineage>
</organism>
<feature type="domain" description="ABC transporter" evidence="10">
    <location>
        <begin position="6"/>
        <end position="236"/>
    </location>
</feature>